<name>A0A323UPT2_9RHOO</name>
<reference evidence="2 3" key="1">
    <citation type="submission" date="2018-06" db="EMBL/GenBank/DDBJ databases">
        <title>Azoarcus communis strain SWub3 genome.</title>
        <authorList>
            <person name="Zorraquino Salvo V."/>
            <person name="Toubiana D."/>
            <person name="Blumwald E."/>
        </authorList>
    </citation>
    <scope>NUCLEOTIDE SEQUENCE [LARGE SCALE GENOMIC DNA]</scope>
    <source>
        <strain evidence="2 3">SWub3</strain>
    </source>
</reference>
<sequence length="328" mass="34914">MISYLRKKLSNSGESRLIGVSHKSSPGRSSHFVYDGLGRRSVIEERAGLVTVGETRYAWCGQTLCQARNGSDVELRHYFEEGENWRLQGSRLVYVRDHLGSVRGLVRAGDGALIGAYDYDPYGRLISVSGLYPGEFGYAGMHHHVSSGLWLTRYRAYDSQTARWLSRDPIEEEGGVNLYANVRGNPISYTDPLRLSPNGSSGGAGSGGSQGQQCDGDDCKQTFLDCMAQCIRAYDPLNDGSKIGLTAAGGTFPKSWAGLPRGLGGASPMTTVPSVAAHALGGGGAGTLGGAARGLGRMASPVWIGYGVYFFGMEAYCATSCANNNCAH</sequence>
<keyword evidence="3" id="KW-1185">Reference proteome</keyword>
<evidence type="ECO:0000256" key="1">
    <source>
        <dbReference type="SAM" id="MobiDB-lite"/>
    </source>
</evidence>
<evidence type="ECO:0000313" key="3">
    <source>
        <dbReference type="Proteomes" id="UP000248259"/>
    </source>
</evidence>
<dbReference type="OrthoDB" id="5445630at2"/>
<dbReference type="PANTHER" id="PTHR32305:SF15">
    <property type="entry name" value="PROTEIN RHSA-RELATED"/>
    <property type="match status" value="1"/>
</dbReference>
<evidence type="ECO:0000313" key="2">
    <source>
        <dbReference type="EMBL" id="PZA14301.1"/>
    </source>
</evidence>
<organism evidence="2 3">
    <name type="scientific">Parazoarcus communis SWub3 = DSM 12120</name>
    <dbReference type="NCBI Taxonomy" id="1121029"/>
    <lineage>
        <taxon>Bacteria</taxon>
        <taxon>Pseudomonadati</taxon>
        <taxon>Pseudomonadota</taxon>
        <taxon>Betaproteobacteria</taxon>
        <taxon>Rhodocyclales</taxon>
        <taxon>Zoogloeaceae</taxon>
        <taxon>Parazoarcus</taxon>
    </lineage>
</organism>
<dbReference type="InterPro" id="IPR050708">
    <property type="entry name" value="T6SS_VgrG/RHS"/>
</dbReference>
<feature type="region of interest" description="Disordered" evidence="1">
    <location>
        <begin position="190"/>
        <end position="212"/>
    </location>
</feature>
<dbReference type="Gene3D" id="2.180.10.10">
    <property type="entry name" value="RHS repeat-associated core"/>
    <property type="match status" value="1"/>
</dbReference>
<gene>
    <name evidence="2" type="ORF">DNK49_22610</name>
</gene>
<comment type="caution">
    <text evidence="2">The sequence shown here is derived from an EMBL/GenBank/DDBJ whole genome shotgun (WGS) entry which is preliminary data.</text>
</comment>
<protein>
    <recommendedName>
        <fullName evidence="4">RHS repeat-associated core domain-containing protein</fullName>
    </recommendedName>
</protein>
<dbReference type="Proteomes" id="UP000248259">
    <property type="component" value="Unassembled WGS sequence"/>
</dbReference>
<dbReference type="NCBIfam" id="TIGR03696">
    <property type="entry name" value="Rhs_assc_core"/>
    <property type="match status" value="1"/>
</dbReference>
<feature type="compositionally biased region" description="Gly residues" evidence="1">
    <location>
        <begin position="200"/>
        <end position="210"/>
    </location>
</feature>
<dbReference type="PANTHER" id="PTHR32305">
    <property type="match status" value="1"/>
</dbReference>
<dbReference type="InterPro" id="IPR022385">
    <property type="entry name" value="Rhs_assc_core"/>
</dbReference>
<evidence type="ECO:0008006" key="4">
    <source>
        <dbReference type="Google" id="ProtNLM"/>
    </source>
</evidence>
<dbReference type="AlphaFoldDB" id="A0A323UPT2"/>
<dbReference type="EMBL" id="QKOE01000042">
    <property type="protein sequence ID" value="PZA14301.1"/>
    <property type="molecule type" value="Genomic_DNA"/>
</dbReference>
<proteinExistence type="predicted"/>
<accession>A0A323UPT2</accession>